<accession>A0A653A649</accession>
<sequence>MENIIDKRRPDIKESERFIKIYFIGFDYDKIEEFYQKKKNQDIYYNSNKVIIDGREIKGIERFLMTLPDKNDPNSTRNAEVSEKDNYNIPITENNFIESTLIRLNYEYLVIKSRNLKRVTKTFIEYLENKKPETPDKKEPTFPTINKSIIDPEFVWDKYHNKVFECNRATFDSLLVNGIECGKTIKWTYSARQNKINIPQLKLFIEAITGDKENTGMSYIKKVFGLEVTVSDYKNKTTLSNHFKELKDKIMKNKMLKNK</sequence>
<organism evidence="1">
    <name type="scientific">uncultured Paludibacter sp</name>
    <dbReference type="NCBI Taxonomy" id="497635"/>
    <lineage>
        <taxon>Bacteria</taxon>
        <taxon>Pseudomonadati</taxon>
        <taxon>Bacteroidota</taxon>
        <taxon>Bacteroidia</taxon>
        <taxon>Bacteroidales</taxon>
        <taxon>Paludibacteraceae</taxon>
        <taxon>Paludibacter</taxon>
        <taxon>environmental samples</taxon>
    </lineage>
</organism>
<gene>
    <name evidence="1" type="ORF">TRIP_D170012</name>
</gene>
<proteinExistence type="predicted"/>
<name>A0A653A649_9BACT</name>
<evidence type="ECO:0000313" key="1">
    <source>
        <dbReference type="EMBL" id="VBB43497.1"/>
    </source>
</evidence>
<protein>
    <submittedName>
        <fullName evidence="1">Uncharacterized protein</fullName>
    </submittedName>
</protein>
<dbReference type="EMBL" id="UPXZ01000009">
    <property type="protein sequence ID" value="VBB43497.1"/>
    <property type="molecule type" value="Genomic_DNA"/>
</dbReference>
<dbReference type="AlphaFoldDB" id="A0A653A649"/>
<reference evidence="1" key="1">
    <citation type="submission" date="2018-07" db="EMBL/GenBank/DDBJ databases">
        <authorList>
            <consortium name="Genoscope - CEA"/>
            <person name="William W."/>
        </authorList>
    </citation>
    <scope>NUCLEOTIDE SEQUENCE</scope>
    <source>
        <strain evidence="1">IK1</strain>
    </source>
</reference>